<keyword evidence="1" id="KW-0812">Transmembrane</keyword>
<gene>
    <name evidence="2" type="ORF">BM613_01395</name>
</gene>
<dbReference type="OrthoDB" id="2989291at2"/>
<organism evidence="2 3">
    <name type="scientific">Sulfoacidibacillus thermotolerans</name>
    <name type="common">Acidibacillus sulfuroxidans</name>
    <dbReference type="NCBI Taxonomy" id="1765684"/>
    <lineage>
        <taxon>Bacteria</taxon>
        <taxon>Bacillati</taxon>
        <taxon>Bacillota</taxon>
        <taxon>Bacilli</taxon>
        <taxon>Bacillales</taxon>
        <taxon>Alicyclobacillaceae</taxon>
        <taxon>Sulfoacidibacillus</taxon>
    </lineage>
</organism>
<accession>A0A2U3DBW6</accession>
<dbReference type="AlphaFoldDB" id="A0A2U3DBW6"/>
<dbReference type="RefSeq" id="WP_109429369.1">
    <property type="nucleotide sequence ID" value="NZ_MPDK01000002.1"/>
</dbReference>
<sequence length="169" mass="19892">MEVLAILTFLTVAYLYIRNRYLGSSLHEFELTSKRDHFVRAGEILQERGYRIVGERIPHELASFFGNRKFVTYVVVDYLVEKEGVQYPIKVRSVRDPERISGAWLRKQFLALYTLYESPIGFLSPDSGVMEFVDFSLDFPGRYYAKRWRTRLFWLAIGISIGWLLSFSR</sequence>
<name>A0A2U3DBW6_SULT2</name>
<keyword evidence="1" id="KW-1133">Transmembrane helix</keyword>
<keyword evidence="1" id="KW-0472">Membrane</keyword>
<evidence type="ECO:0000313" key="3">
    <source>
        <dbReference type="Proteomes" id="UP000245380"/>
    </source>
</evidence>
<evidence type="ECO:0000256" key="1">
    <source>
        <dbReference type="SAM" id="Phobius"/>
    </source>
</evidence>
<keyword evidence="3" id="KW-1185">Reference proteome</keyword>
<feature type="transmembrane region" description="Helical" evidence="1">
    <location>
        <begin position="152"/>
        <end position="168"/>
    </location>
</feature>
<dbReference type="EMBL" id="MPDK01000002">
    <property type="protein sequence ID" value="PWI58777.1"/>
    <property type="molecule type" value="Genomic_DNA"/>
</dbReference>
<evidence type="ECO:0000313" key="2">
    <source>
        <dbReference type="EMBL" id="PWI58777.1"/>
    </source>
</evidence>
<proteinExistence type="predicted"/>
<protein>
    <submittedName>
        <fullName evidence="2">Uncharacterized protein</fullName>
    </submittedName>
</protein>
<dbReference type="Proteomes" id="UP000245380">
    <property type="component" value="Unassembled WGS sequence"/>
</dbReference>
<reference evidence="2 3" key="1">
    <citation type="submission" date="2016-11" db="EMBL/GenBank/DDBJ databases">
        <title>Comparative genomics of Acidibacillus ferroxidans species.</title>
        <authorList>
            <person name="Oliveira G."/>
            <person name="Nunes G."/>
            <person name="Oliveira R."/>
            <person name="Araujo F."/>
            <person name="Salim A."/>
            <person name="Scholte L."/>
            <person name="Morais D."/>
            <person name="Nancucheo I."/>
            <person name="Johnson D.B."/>
            <person name="Grail B."/>
            <person name="Bittencourt J."/>
            <person name="Valadares R."/>
        </authorList>
    </citation>
    <scope>NUCLEOTIDE SEQUENCE [LARGE SCALE GENOMIC DNA]</scope>
    <source>
        <strain evidence="2 3">Y002</strain>
    </source>
</reference>
<comment type="caution">
    <text evidence="2">The sequence shown here is derived from an EMBL/GenBank/DDBJ whole genome shotgun (WGS) entry which is preliminary data.</text>
</comment>